<dbReference type="PANTHER" id="PTHR37533">
    <property type="entry name" value="FLAGELLAR HOOK-LENGTH CONTROL PROTEIN"/>
    <property type="match status" value="1"/>
</dbReference>
<reference evidence="6" key="1">
    <citation type="submission" date="2020-12" db="EMBL/GenBank/DDBJ databases">
        <title>Marinomonas arctica sp. nov., a psychrotolerant bacterium isolated from the Arctic.</title>
        <authorList>
            <person name="Zhang Y."/>
        </authorList>
    </citation>
    <scope>NUCLEOTIDE SEQUENCE</scope>
    <source>
        <strain evidence="6">C1424</strain>
    </source>
</reference>
<feature type="region of interest" description="Disordered" evidence="4">
    <location>
        <begin position="1"/>
        <end position="120"/>
    </location>
</feature>
<keyword evidence="6" id="KW-0969">Cilium</keyword>
<evidence type="ECO:0000259" key="5">
    <source>
        <dbReference type="Pfam" id="PF02120"/>
    </source>
</evidence>
<feature type="compositionally biased region" description="Polar residues" evidence="4">
    <location>
        <begin position="74"/>
        <end position="99"/>
    </location>
</feature>
<feature type="compositionally biased region" description="Basic and acidic residues" evidence="4">
    <location>
        <begin position="28"/>
        <end position="39"/>
    </location>
</feature>
<evidence type="ECO:0000313" key="6">
    <source>
        <dbReference type="EMBL" id="MBJ7536798.1"/>
    </source>
</evidence>
<evidence type="ECO:0000256" key="3">
    <source>
        <dbReference type="ARBA" id="ARBA00022795"/>
    </source>
</evidence>
<dbReference type="CDD" id="cd17470">
    <property type="entry name" value="T3SS_Flik_C"/>
    <property type="match status" value="1"/>
</dbReference>
<gene>
    <name evidence="6" type="ORF">I8J31_03800</name>
</gene>
<proteinExistence type="inferred from homology"/>
<dbReference type="InterPro" id="IPR038610">
    <property type="entry name" value="FliK-like_C_sf"/>
</dbReference>
<comment type="caution">
    <text evidence="6">The sequence shown here is derived from an EMBL/GenBank/DDBJ whole genome shotgun (WGS) entry which is preliminary data.</text>
</comment>
<dbReference type="InterPro" id="IPR021136">
    <property type="entry name" value="Flagellar_hook_control-like_C"/>
</dbReference>
<sequence>MRTASNSILSVLPETQSKNAKMPTPSKGEGRVFADDLSKAKAVLAPKQTSSSEQSTASPVTDSAKHAERAVATRQASSSEQASTLKTTNSAEHTGSAVASGQKALDANSSSANVNSLEHHSDAVADKAQAALVAEGGKKLQLAGAESPVAELVADKVTPTSATLLSGDDLLSTDNQALAGAMSASKGKLQSDKVFASDSEAAITQHTLKGEVEPLPANVQSASLMTASVPTLADEEAKQSHTGRSAQQPEPILSTTTTLSNNSLGADSAIAAGAVQQAVDVESIVPRNNGVAGQVETSALPLAVGTAKETLVTGVAGNEVASALPLQTEVAKGIKEAQLSASSAQSMPLSSRLLTSSEFEQASMLDDEASSAGLLVSGGVAGLALSQTELASDGTALTPEQAAALSLNESLPEAGVAPQQSIASKELIDASTDESVVRPVGGLSSVIAEEGVDAATVSDSGIMSAGALGLAALGSLGEFTDKKTNAAILGEKSKGQLEDSALDEDVGVAEDGELSWVLSQMPPSVDSVDPLNVAGAAVTAAAVAAPMVGNDKRQQVNQTTAVGLPESSKGLNVGQMPPMFLNEGNLQSSGSDNESKFTDMMGDDGVLLSEPVELRKKEQDAMIGRMTAQSDGTVVKGDLDTGGMNSSFNSNNANRLTLGAGAVNLQTPNAQTNLTMNLPPNHPGWASEMTQKVAWVARDGGHTAHIRLDPPELGSLTVKVSVDHDANTQVSFVAATPQARDLLEGQMSRLRDMLAQQGMDLSHVDVDVSQQDASGTQYRESAEDNAGARMKMLAQEEGEDDLPLSNVSYTSAAGIDYYA</sequence>
<dbReference type="Proteomes" id="UP000628710">
    <property type="component" value="Unassembled WGS sequence"/>
</dbReference>
<dbReference type="InterPro" id="IPR001635">
    <property type="entry name" value="Flag_hook_Flik"/>
</dbReference>
<protein>
    <submittedName>
        <fullName evidence="6">Flagellar hook-length control protein FliK</fullName>
    </submittedName>
</protein>
<accession>A0A934N1K9</accession>
<feature type="domain" description="Flagellar hook-length control protein-like C-terminal" evidence="5">
    <location>
        <begin position="691"/>
        <end position="772"/>
    </location>
</feature>
<dbReference type="AlphaFoldDB" id="A0A934N1K9"/>
<feature type="compositionally biased region" description="Polar residues" evidence="4">
    <location>
        <begin position="47"/>
        <end position="61"/>
    </location>
</feature>
<keyword evidence="3" id="KW-1005">Bacterial flagellum biogenesis</keyword>
<dbReference type="InterPro" id="IPR052563">
    <property type="entry name" value="FliK"/>
</dbReference>
<evidence type="ECO:0000256" key="1">
    <source>
        <dbReference type="ARBA" id="ARBA00003944"/>
    </source>
</evidence>
<dbReference type="GO" id="GO:0009424">
    <property type="term" value="C:bacterial-type flagellum hook"/>
    <property type="evidence" value="ECO:0007669"/>
    <property type="project" value="InterPro"/>
</dbReference>
<dbReference type="PANTHER" id="PTHR37533:SF2">
    <property type="entry name" value="FLAGELLAR HOOK-LENGTH CONTROL PROTEIN"/>
    <property type="match status" value="1"/>
</dbReference>
<dbReference type="Pfam" id="PF02120">
    <property type="entry name" value="Flg_hook"/>
    <property type="match status" value="1"/>
</dbReference>
<dbReference type="EMBL" id="JAEMNX010000002">
    <property type="protein sequence ID" value="MBJ7536798.1"/>
    <property type="molecule type" value="Genomic_DNA"/>
</dbReference>
<name>A0A934N1K9_9GAMM</name>
<organism evidence="6 7">
    <name type="scientific">Marinomonas transparens</name>
    <dbReference type="NCBI Taxonomy" id="2795388"/>
    <lineage>
        <taxon>Bacteria</taxon>
        <taxon>Pseudomonadati</taxon>
        <taxon>Pseudomonadota</taxon>
        <taxon>Gammaproteobacteria</taxon>
        <taxon>Oceanospirillales</taxon>
        <taxon>Oceanospirillaceae</taxon>
        <taxon>Marinomonas</taxon>
    </lineage>
</organism>
<evidence type="ECO:0000256" key="2">
    <source>
        <dbReference type="ARBA" id="ARBA00009149"/>
    </source>
</evidence>
<feature type="compositionally biased region" description="Polar residues" evidence="4">
    <location>
        <begin position="1"/>
        <end position="19"/>
    </location>
</feature>
<dbReference type="Gene3D" id="3.30.750.140">
    <property type="match status" value="1"/>
</dbReference>
<keyword evidence="6" id="KW-0966">Cell projection</keyword>
<dbReference type="GO" id="GO:0044780">
    <property type="term" value="P:bacterial-type flagellum assembly"/>
    <property type="evidence" value="ECO:0007669"/>
    <property type="project" value="InterPro"/>
</dbReference>
<keyword evidence="6" id="KW-0282">Flagellum</keyword>
<comment type="function">
    <text evidence="1">Controls the length of the flagellar hook.</text>
</comment>
<dbReference type="RefSeq" id="WP_199466962.1">
    <property type="nucleotide sequence ID" value="NZ_JAEMNX010000002.1"/>
</dbReference>
<keyword evidence="7" id="KW-1185">Reference proteome</keyword>
<evidence type="ECO:0000313" key="7">
    <source>
        <dbReference type="Proteomes" id="UP000628710"/>
    </source>
</evidence>
<comment type="similarity">
    <text evidence="2">Belongs to the FliK family.</text>
</comment>
<feature type="compositionally biased region" description="Polar residues" evidence="4">
    <location>
        <begin position="107"/>
        <end position="116"/>
    </location>
</feature>
<evidence type="ECO:0000256" key="4">
    <source>
        <dbReference type="SAM" id="MobiDB-lite"/>
    </source>
</evidence>
<dbReference type="PRINTS" id="PR01007">
    <property type="entry name" value="FLGHOOKFLIK"/>
</dbReference>